<feature type="domain" description="Core-binding (CB)" evidence="7">
    <location>
        <begin position="108"/>
        <end position="186"/>
    </location>
</feature>
<proteinExistence type="inferred from homology"/>
<dbReference type="InterPro" id="IPR010998">
    <property type="entry name" value="Integrase_recombinase_N"/>
</dbReference>
<keyword evidence="2" id="KW-0229">DNA integration</keyword>
<reference evidence="8 9" key="1">
    <citation type="submission" date="2015-06" db="EMBL/GenBank/DDBJ databases">
        <title>Draft genome sequence of an Alphaproteobacteria species associated to the Mediterranean sponge Oscarella lobularis.</title>
        <authorList>
            <person name="Jourda C."/>
            <person name="Santini S."/>
            <person name="Claverie J.-M."/>
        </authorList>
    </citation>
    <scope>NUCLEOTIDE SEQUENCE [LARGE SCALE GENOMIC DNA]</scope>
    <source>
        <strain evidence="8">IGS</strain>
    </source>
</reference>
<dbReference type="AlphaFoldDB" id="A0A0J9EB58"/>
<dbReference type="GO" id="GO:0015074">
    <property type="term" value="P:DNA integration"/>
    <property type="evidence" value="ECO:0007669"/>
    <property type="project" value="UniProtKB-KW"/>
</dbReference>
<dbReference type="InterPro" id="IPR002104">
    <property type="entry name" value="Integrase_catalytic"/>
</dbReference>
<dbReference type="Gene3D" id="3.30.160.390">
    <property type="entry name" value="Integrase, DNA-binding domain"/>
    <property type="match status" value="1"/>
</dbReference>
<dbReference type="SUPFAM" id="SSF56349">
    <property type="entry name" value="DNA breaking-rejoining enzymes"/>
    <property type="match status" value="1"/>
</dbReference>
<dbReference type="InterPro" id="IPR038488">
    <property type="entry name" value="Integrase_DNA-bd_sf"/>
</dbReference>
<dbReference type="Gene3D" id="1.10.150.130">
    <property type="match status" value="1"/>
</dbReference>
<dbReference type="PROSITE" id="PS51900">
    <property type="entry name" value="CB"/>
    <property type="match status" value="1"/>
</dbReference>
<evidence type="ECO:0000256" key="5">
    <source>
        <dbReference type="PROSITE-ProRule" id="PRU01248"/>
    </source>
</evidence>
<organism evidence="8 9">
    <name type="scientific">Candidatus Rhodobacter oscarellae</name>
    <dbReference type="NCBI Taxonomy" id="1675527"/>
    <lineage>
        <taxon>Bacteria</taxon>
        <taxon>Pseudomonadati</taxon>
        <taxon>Pseudomonadota</taxon>
        <taxon>Alphaproteobacteria</taxon>
        <taxon>Rhodobacterales</taxon>
        <taxon>Rhodobacter group</taxon>
        <taxon>Rhodobacter</taxon>
    </lineage>
</organism>
<dbReference type="EMBL" id="LFTY01000001">
    <property type="protein sequence ID" value="KMW60007.1"/>
    <property type="molecule type" value="Genomic_DNA"/>
</dbReference>
<protein>
    <submittedName>
        <fullName evidence="8">Integrase</fullName>
    </submittedName>
</protein>
<dbReference type="InterPro" id="IPR004107">
    <property type="entry name" value="Integrase_SAM-like_N"/>
</dbReference>
<evidence type="ECO:0000256" key="1">
    <source>
        <dbReference type="ARBA" id="ARBA00008857"/>
    </source>
</evidence>
<evidence type="ECO:0000259" key="6">
    <source>
        <dbReference type="PROSITE" id="PS51898"/>
    </source>
</evidence>
<evidence type="ECO:0000256" key="3">
    <source>
        <dbReference type="ARBA" id="ARBA00023125"/>
    </source>
</evidence>
<dbReference type="Gene3D" id="1.10.443.10">
    <property type="entry name" value="Intergrase catalytic core"/>
    <property type="match status" value="1"/>
</dbReference>
<dbReference type="GO" id="GO:0003677">
    <property type="term" value="F:DNA binding"/>
    <property type="evidence" value="ECO:0007669"/>
    <property type="project" value="UniProtKB-UniRule"/>
</dbReference>
<dbReference type="InterPro" id="IPR011010">
    <property type="entry name" value="DNA_brk_join_enz"/>
</dbReference>
<name>A0A0J9EB58_9RHOB</name>
<gene>
    <name evidence="8" type="ORF">AIOL_000157</name>
</gene>
<evidence type="ECO:0000256" key="4">
    <source>
        <dbReference type="ARBA" id="ARBA00023172"/>
    </source>
</evidence>
<dbReference type="CDD" id="cd00796">
    <property type="entry name" value="INT_Rci_Hp1_C"/>
    <property type="match status" value="1"/>
</dbReference>
<dbReference type="Pfam" id="PF13356">
    <property type="entry name" value="Arm-DNA-bind_3"/>
    <property type="match status" value="1"/>
</dbReference>
<evidence type="ECO:0000313" key="9">
    <source>
        <dbReference type="Proteomes" id="UP000037178"/>
    </source>
</evidence>
<comment type="similarity">
    <text evidence="1">Belongs to the 'phage' integrase family.</text>
</comment>
<dbReference type="STRING" id="1675527.AIOL_000157"/>
<evidence type="ECO:0000259" key="7">
    <source>
        <dbReference type="PROSITE" id="PS51900"/>
    </source>
</evidence>
<dbReference type="Pfam" id="PF14659">
    <property type="entry name" value="Phage_int_SAM_3"/>
    <property type="match status" value="1"/>
</dbReference>
<dbReference type="Proteomes" id="UP000037178">
    <property type="component" value="Unassembled WGS sequence"/>
</dbReference>
<evidence type="ECO:0000256" key="2">
    <source>
        <dbReference type="ARBA" id="ARBA00022908"/>
    </source>
</evidence>
<dbReference type="PROSITE" id="PS51898">
    <property type="entry name" value="TYR_RECOMBINASE"/>
    <property type="match status" value="1"/>
</dbReference>
<sequence length="386" mass="43017">MKTRAFSSGAATDRRKRIMSRTRLTDARVRALRAKKTTRNVRDTSLAGFGVRILPSGGKRFFMHTQHEGQRIWKIVGDPADMTVAEAREQARGLLASLRSGRPDGETLFETVAGAAFRRHGRQWKPSTLSVNRHYLDKHILPRFAGQRIADITAQDVRDWFATMHATPVSADRSMPVLSIIMKVAEADGLRPEGTNPCGGIKRYRRQNRDRFLSEAEIARLGRALLDPSPAVALIRLLALTGCRASELRTLRWTDCRDGHIFLRDSKTGPRMVWLSGAARAVLDALPRMSPWVFPAVRRDGSMTRATLRHAWGKVRKKAGLMDVRLHDLRHTYASVAVTSGETVLAVGRLLGHRDPETTLKYAHHTEADAERASALMGTVLGAVRT</sequence>
<accession>A0A0J9EB58</accession>
<keyword evidence="4" id="KW-0233">DNA recombination</keyword>
<evidence type="ECO:0000313" key="8">
    <source>
        <dbReference type="EMBL" id="KMW60007.1"/>
    </source>
</evidence>
<dbReference type="Pfam" id="PF00589">
    <property type="entry name" value="Phage_integrase"/>
    <property type="match status" value="1"/>
</dbReference>
<comment type="caution">
    <text evidence="8">The sequence shown here is derived from an EMBL/GenBank/DDBJ whole genome shotgun (WGS) entry which is preliminary data.</text>
</comment>
<dbReference type="InterPro" id="IPR013762">
    <property type="entry name" value="Integrase-like_cat_sf"/>
</dbReference>
<dbReference type="PANTHER" id="PTHR30629:SF2">
    <property type="entry name" value="PROPHAGE INTEGRASE INTS-RELATED"/>
    <property type="match status" value="1"/>
</dbReference>
<feature type="domain" description="Tyr recombinase" evidence="6">
    <location>
        <begin position="208"/>
        <end position="377"/>
    </location>
</feature>
<keyword evidence="3 5" id="KW-0238">DNA-binding</keyword>
<keyword evidence="9" id="KW-1185">Reference proteome</keyword>
<dbReference type="InterPro" id="IPR044068">
    <property type="entry name" value="CB"/>
</dbReference>
<dbReference type="InterPro" id="IPR025166">
    <property type="entry name" value="Integrase_DNA_bind_dom"/>
</dbReference>
<dbReference type="InterPro" id="IPR050808">
    <property type="entry name" value="Phage_Integrase"/>
</dbReference>
<dbReference type="PATRIC" id="fig|1675527.3.peg.190"/>
<dbReference type="GO" id="GO:0006310">
    <property type="term" value="P:DNA recombination"/>
    <property type="evidence" value="ECO:0007669"/>
    <property type="project" value="UniProtKB-KW"/>
</dbReference>
<dbReference type="PANTHER" id="PTHR30629">
    <property type="entry name" value="PROPHAGE INTEGRASE"/>
    <property type="match status" value="1"/>
</dbReference>